<evidence type="ECO:0000259" key="4">
    <source>
        <dbReference type="PROSITE" id="PS50002"/>
    </source>
</evidence>
<dbReference type="InterPro" id="IPR001452">
    <property type="entry name" value="SH3_domain"/>
</dbReference>
<feature type="compositionally biased region" description="Low complexity" evidence="3">
    <location>
        <begin position="134"/>
        <end position="154"/>
    </location>
</feature>
<dbReference type="STRING" id="1054147.F4QCC6"/>
<dbReference type="SMART" id="SM00139">
    <property type="entry name" value="MyTH4"/>
    <property type="match status" value="2"/>
</dbReference>
<evidence type="ECO:0000313" key="6">
    <source>
        <dbReference type="EMBL" id="EGG13561.1"/>
    </source>
</evidence>
<evidence type="ECO:0000313" key="7">
    <source>
        <dbReference type="Proteomes" id="UP000007797"/>
    </source>
</evidence>
<feature type="domain" description="MyTH4" evidence="5">
    <location>
        <begin position="451"/>
        <end position="609"/>
    </location>
</feature>
<proteinExistence type="predicted"/>
<dbReference type="GeneID" id="14866075"/>
<feature type="region of interest" description="Disordered" evidence="3">
    <location>
        <begin position="1"/>
        <end position="20"/>
    </location>
</feature>
<accession>F4QCC6</accession>
<feature type="region of interest" description="Disordered" evidence="3">
    <location>
        <begin position="1075"/>
        <end position="1124"/>
    </location>
</feature>
<organism evidence="6 7">
    <name type="scientific">Cavenderia fasciculata</name>
    <name type="common">Slime mold</name>
    <name type="synonym">Dictyostelium fasciculatum</name>
    <dbReference type="NCBI Taxonomy" id="261658"/>
    <lineage>
        <taxon>Eukaryota</taxon>
        <taxon>Amoebozoa</taxon>
        <taxon>Evosea</taxon>
        <taxon>Eumycetozoa</taxon>
        <taxon>Dictyostelia</taxon>
        <taxon>Acytosteliales</taxon>
        <taxon>Cavenderiaceae</taxon>
        <taxon>Cavenderia</taxon>
    </lineage>
</organism>
<gene>
    <name evidence="6" type="ORF">DFA_11322</name>
</gene>
<dbReference type="Pfam" id="PF00784">
    <property type="entry name" value="MyTH4"/>
    <property type="match status" value="2"/>
</dbReference>
<dbReference type="PANTHER" id="PTHR22692">
    <property type="entry name" value="MYOSIN VII, XV"/>
    <property type="match status" value="1"/>
</dbReference>
<reference evidence="7" key="1">
    <citation type="journal article" date="2011" name="Genome Res.">
        <title>Phylogeny-wide analysis of social amoeba genomes highlights ancient origins for complex intercellular communication.</title>
        <authorList>
            <person name="Heidel A.J."/>
            <person name="Lawal H.M."/>
            <person name="Felder M."/>
            <person name="Schilde C."/>
            <person name="Helps N.R."/>
            <person name="Tunggal B."/>
            <person name="Rivero F."/>
            <person name="John U."/>
            <person name="Schleicher M."/>
            <person name="Eichinger L."/>
            <person name="Platzer M."/>
            <person name="Noegel A.A."/>
            <person name="Schaap P."/>
            <person name="Gloeckner G."/>
        </authorList>
    </citation>
    <scope>NUCLEOTIDE SEQUENCE [LARGE SCALE GENOMIC DNA]</scope>
    <source>
        <strain evidence="7">SH3</strain>
    </source>
</reference>
<dbReference type="PROSITE" id="PS50002">
    <property type="entry name" value="SH3"/>
    <property type="match status" value="1"/>
</dbReference>
<evidence type="ECO:0000259" key="5">
    <source>
        <dbReference type="PROSITE" id="PS51016"/>
    </source>
</evidence>
<feature type="domain" description="SH3" evidence="4">
    <location>
        <begin position="806"/>
        <end position="870"/>
    </location>
</feature>
<feature type="compositionally biased region" description="Basic residues" evidence="3">
    <location>
        <begin position="42"/>
        <end position="57"/>
    </location>
</feature>
<protein>
    <recommendedName>
        <fullName evidence="8">SH3 domain-containing protein</fullName>
    </recommendedName>
</protein>
<dbReference type="PANTHER" id="PTHR22692:SF26">
    <property type="entry name" value="SH3 DOMAIN-CONTAINING PROTEIN"/>
    <property type="match status" value="1"/>
</dbReference>
<feature type="compositionally biased region" description="Low complexity" evidence="3">
    <location>
        <begin position="184"/>
        <end position="194"/>
    </location>
</feature>
<evidence type="ECO:0000256" key="1">
    <source>
        <dbReference type="ARBA" id="ARBA00022443"/>
    </source>
</evidence>
<sequence length="1124" mass="123819">MRATMAGTTSLPVDPPGHHHSRVVCAYDYPAYHRDGGAILHDHHHHHHHHNHHHHHQSTATSLQVGGGGGSQQHTTTSHHQSKRKEVRFFSDFRADGKEPTTPTSTTPTKPFVRPSSSRGVPPLMIGTRKEQHPSPSLTPISSPSSTTPSDSSPPYSPPVSPKKDTQQQQQQHPSPVFNSTVESSSSSSSSTSKQKSKPPPLNIFDHHGGSRPSSSKNPSGLSVNVNSNDHAKQQPIVIKSSTGTSPREQQQISSSSPSISISSSSSPGPSGTAPQQQQGRSRTYSLNLNSRAISANNFSNSTAVALGNKLSEPVSPGKGQPIVNPVSPRLSSVSPRAKFPAFVYFPSTSPSVKTPSSLSRTYSSLGGAPKKTEPIPPPQLPIYKATTSMPLINAHFANVLSPRRRSKSIIVKESDAEEFLFIDYAKQNFEQRSKKSLIRKRNVTYDMLVSFAKKLSSPLHKFNDANLEKLSLEIFNHILMYMGDQERKKSLASTAIYIVKTALEHIDLRDEVYCQLVKQITRHPKRENKIRGWELLSICCGSFPPNQRLLKHLSLDDLRGIIVNFIMSLPFYGSAIFLDCTQDQWSEVEIAGGAFDGFHVVIDINGVHIISKQAIDYKKIDEYLLDDDSNIPKTPRGDGENNNNNNNNNGTNNNNNNNNNNSSGGISTNVNNNNNNNNNSNTNSSDNNNNNNNNNNTGGGNNNNTDNANGLVTVNPDGSMVDNSIIDNNNAVIGLTRLLIGQKPRKNFKVIETYKYSQIASCDIEQDGKTLSVRIGGDEEDLVLQSPQCSEMAVLINGYITHLSADSKCAIAIRDYSIPSEPFSFKKGNLLTITERGDLGWCSGTVKQEDGGTGVVGNFPLEYVRILIGQPTASASSETPVVSRSSQKKTSRSAKHFDNQANSSIFNIKQVENTKHPLMPYAINRYRSITAVKLGDILKHTPNCSDTNLFISDLPLEIQKDIGDLFIEIMKYMGDIPLPPKERKSRLLQNIIQRCINKPRLRDDIYFFICRQLTLNPNSEGTRKGILLFSLCAGCFPATAEFFPYIRQFLAALENKYTKQCIVKLQATSLKGPRLYGPSKKRDTCSQGKQKHGDQDPFGQRSTTTNRDWSLDDGTRSTQDDLD</sequence>
<feature type="compositionally biased region" description="Polar residues" evidence="3">
    <location>
        <begin position="1"/>
        <end position="11"/>
    </location>
</feature>
<feature type="region of interest" description="Disordered" evidence="3">
    <location>
        <begin position="628"/>
        <end position="716"/>
    </location>
</feature>
<feature type="compositionally biased region" description="Polar residues" evidence="3">
    <location>
        <begin position="173"/>
        <end position="183"/>
    </location>
</feature>
<dbReference type="InterPro" id="IPR011993">
    <property type="entry name" value="PH-like_dom_sf"/>
</dbReference>
<name>F4QCC6_CACFS</name>
<feature type="compositionally biased region" description="Low complexity" evidence="3">
    <location>
        <begin position="100"/>
        <end position="111"/>
    </location>
</feature>
<evidence type="ECO:0008006" key="8">
    <source>
        <dbReference type="Google" id="ProtNLM"/>
    </source>
</evidence>
<feature type="domain" description="MyTH4" evidence="5">
    <location>
        <begin position="941"/>
        <end position="1088"/>
    </location>
</feature>
<keyword evidence="7" id="KW-1185">Reference proteome</keyword>
<feature type="compositionally biased region" description="Polar residues" evidence="3">
    <location>
        <begin position="877"/>
        <end position="886"/>
    </location>
</feature>
<dbReference type="Gene3D" id="2.30.30.40">
    <property type="entry name" value="SH3 Domains"/>
    <property type="match status" value="1"/>
</dbReference>
<feature type="compositionally biased region" description="Basic and acidic residues" evidence="3">
    <location>
        <begin position="1110"/>
        <end position="1124"/>
    </location>
</feature>
<feature type="region of interest" description="Disordered" evidence="3">
    <location>
        <begin position="877"/>
        <end position="897"/>
    </location>
</feature>
<dbReference type="Proteomes" id="UP000007797">
    <property type="component" value="Unassembled WGS sequence"/>
</dbReference>
<dbReference type="InterPro" id="IPR000857">
    <property type="entry name" value="MyTH4_dom"/>
</dbReference>
<dbReference type="InterPro" id="IPR051567">
    <property type="entry name" value="Unconventional_Myosin_ATPase"/>
</dbReference>
<dbReference type="Gene3D" id="2.30.29.30">
    <property type="entry name" value="Pleckstrin-homology domain (PH domain)/Phosphotyrosine-binding domain (PTB)"/>
    <property type="match status" value="1"/>
</dbReference>
<dbReference type="EMBL" id="GL883029">
    <property type="protein sequence ID" value="EGG13561.1"/>
    <property type="molecule type" value="Genomic_DNA"/>
</dbReference>
<feature type="compositionally biased region" description="Polar residues" evidence="3">
    <location>
        <begin position="240"/>
        <end position="249"/>
    </location>
</feature>
<feature type="region of interest" description="Disordered" evidence="3">
    <location>
        <begin position="42"/>
        <end position="283"/>
    </location>
</feature>
<feature type="compositionally biased region" description="Low complexity" evidence="3">
    <location>
        <begin position="250"/>
        <end position="280"/>
    </location>
</feature>
<dbReference type="KEGG" id="dfa:DFA_11322"/>
<dbReference type="Gene3D" id="1.25.40.530">
    <property type="entry name" value="MyTH4 domain"/>
    <property type="match status" value="2"/>
</dbReference>
<dbReference type="InterPro" id="IPR036028">
    <property type="entry name" value="SH3-like_dom_sf"/>
</dbReference>
<feature type="compositionally biased region" description="Low complexity" evidence="3">
    <location>
        <begin position="642"/>
        <end position="708"/>
    </location>
</feature>
<dbReference type="SUPFAM" id="SSF50044">
    <property type="entry name" value="SH3-domain"/>
    <property type="match status" value="1"/>
</dbReference>
<feature type="compositionally biased region" description="Polar residues" evidence="3">
    <location>
        <begin position="212"/>
        <end position="229"/>
    </location>
</feature>
<dbReference type="GO" id="GO:0005856">
    <property type="term" value="C:cytoskeleton"/>
    <property type="evidence" value="ECO:0007669"/>
    <property type="project" value="InterPro"/>
</dbReference>
<dbReference type="RefSeq" id="XP_004350265.1">
    <property type="nucleotide sequence ID" value="XM_004350215.1"/>
</dbReference>
<feature type="compositionally biased region" description="Basic and acidic residues" evidence="3">
    <location>
        <begin position="87"/>
        <end position="99"/>
    </location>
</feature>
<keyword evidence="1 2" id="KW-0728">SH3 domain</keyword>
<dbReference type="PROSITE" id="PS51016">
    <property type="entry name" value="MYTH4"/>
    <property type="match status" value="2"/>
</dbReference>
<dbReference type="InterPro" id="IPR038185">
    <property type="entry name" value="MyTH4_dom_sf"/>
</dbReference>
<evidence type="ECO:0000256" key="3">
    <source>
        <dbReference type="SAM" id="MobiDB-lite"/>
    </source>
</evidence>
<dbReference type="OrthoDB" id="8182952at2759"/>
<dbReference type="AlphaFoldDB" id="F4QCC6"/>
<evidence type="ECO:0000256" key="2">
    <source>
        <dbReference type="PROSITE-ProRule" id="PRU00192"/>
    </source>
</evidence>